<keyword evidence="6" id="KW-0408">Iron</keyword>
<evidence type="ECO:0000313" key="9">
    <source>
        <dbReference type="EMBL" id="ODV64404.1"/>
    </source>
</evidence>
<sequence>MLLHRAGLGLMRANISKQSISRFNNVAKPLLLRSSVSTVSASSEEEQEILVAQRRNRPTSPHLDIYQPQLTMILSGAHRVTGVVLAFGFYGITCAYTASSILGYQFDHHLLFNLIESLPVYLQYGLKSALAFPFAFHLSNGLRHYVWDMGKELTIKGIYRTGYSILVFAAIFGSALVLYK</sequence>
<dbReference type="PANTHER" id="PTHR10978:SF5">
    <property type="entry name" value="SUCCINATE DEHYDROGENASE CYTOCHROME B560 SUBUNIT, MITOCHONDRIAL"/>
    <property type="match status" value="1"/>
</dbReference>
<gene>
    <name evidence="9" type="ORF">ASCRUDRAFT_74035</name>
</gene>
<dbReference type="FunCoup" id="A0A1D2VS15">
    <property type="interactions" value="399"/>
</dbReference>
<comment type="subcellular location">
    <subcellularLocation>
        <location evidence="1">Membrane</location>
        <topology evidence="1">Multi-pass membrane protein</topology>
    </subcellularLocation>
</comment>
<dbReference type="GO" id="GO:0031966">
    <property type="term" value="C:mitochondrial membrane"/>
    <property type="evidence" value="ECO:0007669"/>
    <property type="project" value="UniProtKB-ARBA"/>
</dbReference>
<reference evidence="10" key="1">
    <citation type="submission" date="2016-05" db="EMBL/GenBank/DDBJ databases">
        <title>Comparative genomics of biotechnologically important yeasts.</title>
        <authorList>
            <consortium name="DOE Joint Genome Institute"/>
            <person name="Riley R."/>
            <person name="Haridas S."/>
            <person name="Wolfe K.H."/>
            <person name="Lopes M.R."/>
            <person name="Hittinger C.T."/>
            <person name="Goker M."/>
            <person name="Salamov A."/>
            <person name="Wisecaver J."/>
            <person name="Long T.M."/>
            <person name="Aerts A.L."/>
            <person name="Barry K."/>
            <person name="Choi C."/>
            <person name="Clum A."/>
            <person name="Coughlan A.Y."/>
            <person name="Deshpande S."/>
            <person name="Douglass A.P."/>
            <person name="Hanson S.J."/>
            <person name="Klenk H.-P."/>
            <person name="Labutti K."/>
            <person name="Lapidus A."/>
            <person name="Lindquist E."/>
            <person name="Lipzen A."/>
            <person name="Meier-Kolthoff J.P."/>
            <person name="Ohm R.A."/>
            <person name="Otillar R.P."/>
            <person name="Pangilinan J."/>
            <person name="Peng Y."/>
            <person name="Rokas A."/>
            <person name="Rosa C.A."/>
            <person name="Scheuner C."/>
            <person name="Sibirny A.A."/>
            <person name="Slot J.C."/>
            <person name="Stielow J.B."/>
            <person name="Sun H."/>
            <person name="Kurtzman C.P."/>
            <person name="Blackwell M."/>
            <person name="Grigoriev I.V."/>
            <person name="Jeffries T.W."/>
        </authorList>
    </citation>
    <scope>NUCLEOTIDE SEQUENCE [LARGE SCALE GENOMIC DNA]</scope>
    <source>
        <strain evidence="10">DSM 1968</strain>
    </source>
</reference>
<dbReference type="NCBIfam" id="TIGR02970">
    <property type="entry name" value="succ_dehyd_cytB"/>
    <property type="match status" value="1"/>
</dbReference>
<dbReference type="STRING" id="1344418.A0A1D2VS15"/>
<proteinExistence type="predicted"/>
<dbReference type="GO" id="GO:0006121">
    <property type="term" value="P:mitochondrial electron transport, succinate to ubiquinone"/>
    <property type="evidence" value="ECO:0007669"/>
    <property type="project" value="TreeGrafter"/>
</dbReference>
<evidence type="ECO:0000256" key="6">
    <source>
        <dbReference type="ARBA" id="ARBA00023004"/>
    </source>
</evidence>
<organism evidence="9 10">
    <name type="scientific">Ascoidea rubescens DSM 1968</name>
    <dbReference type="NCBI Taxonomy" id="1344418"/>
    <lineage>
        <taxon>Eukaryota</taxon>
        <taxon>Fungi</taxon>
        <taxon>Dikarya</taxon>
        <taxon>Ascomycota</taxon>
        <taxon>Saccharomycotina</taxon>
        <taxon>Saccharomycetes</taxon>
        <taxon>Ascoideaceae</taxon>
        <taxon>Ascoidea</taxon>
    </lineage>
</organism>
<evidence type="ECO:0000256" key="4">
    <source>
        <dbReference type="ARBA" id="ARBA00022723"/>
    </source>
</evidence>
<dbReference type="PANTHER" id="PTHR10978">
    <property type="entry name" value="SUCCINATE DEHYDROGENASE CYTOCHROME B560 SUBUNIT"/>
    <property type="match status" value="1"/>
</dbReference>
<dbReference type="OrthoDB" id="588261at2759"/>
<dbReference type="InterPro" id="IPR000701">
    <property type="entry name" value="SuccDH_FuR_B_TM-su"/>
</dbReference>
<dbReference type="PROSITE" id="PS01000">
    <property type="entry name" value="SDH_CYT_1"/>
    <property type="match status" value="1"/>
</dbReference>
<evidence type="ECO:0000313" key="10">
    <source>
        <dbReference type="Proteomes" id="UP000095038"/>
    </source>
</evidence>
<accession>A0A1D2VS15</accession>
<protein>
    <submittedName>
        <fullName evidence="9">Putative succinate dehydrogenase cytochrome b subunit mitochondrial</fullName>
    </submittedName>
</protein>
<keyword evidence="3 8" id="KW-0812">Transmembrane</keyword>
<dbReference type="GeneID" id="30966163"/>
<dbReference type="InterPro" id="IPR014314">
    <property type="entry name" value="Succ_DH_cytb556"/>
</dbReference>
<dbReference type="GO" id="GO:0006099">
    <property type="term" value="P:tricarboxylic acid cycle"/>
    <property type="evidence" value="ECO:0007669"/>
    <property type="project" value="InterPro"/>
</dbReference>
<dbReference type="EMBL" id="KV454475">
    <property type="protein sequence ID" value="ODV64404.1"/>
    <property type="molecule type" value="Genomic_DNA"/>
</dbReference>
<dbReference type="InterPro" id="IPR034804">
    <property type="entry name" value="SQR/QFR_C/D"/>
</dbReference>
<keyword evidence="7 8" id="KW-0472">Membrane</keyword>
<feature type="transmembrane region" description="Helical" evidence="8">
    <location>
        <begin position="158"/>
        <end position="179"/>
    </location>
</feature>
<dbReference type="GO" id="GO:0009055">
    <property type="term" value="F:electron transfer activity"/>
    <property type="evidence" value="ECO:0007669"/>
    <property type="project" value="InterPro"/>
</dbReference>
<keyword evidence="4" id="KW-0479">Metal-binding</keyword>
<evidence type="ECO:0000256" key="7">
    <source>
        <dbReference type="ARBA" id="ARBA00023136"/>
    </source>
</evidence>
<keyword evidence="2" id="KW-0349">Heme</keyword>
<dbReference type="SUPFAM" id="SSF81343">
    <property type="entry name" value="Fumarate reductase respiratory complex transmembrane subunits"/>
    <property type="match status" value="1"/>
</dbReference>
<dbReference type="InParanoid" id="A0A1D2VS15"/>
<keyword evidence="10" id="KW-1185">Reference proteome</keyword>
<dbReference type="Gene3D" id="1.20.1300.10">
    <property type="entry name" value="Fumarate reductase/succinate dehydrogenase, transmembrane subunit"/>
    <property type="match status" value="1"/>
</dbReference>
<evidence type="ECO:0000256" key="1">
    <source>
        <dbReference type="ARBA" id="ARBA00004141"/>
    </source>
</evidence>
<dbReference type="Proteomes" id="UP000095038">
    <property type="component" value="Unassembled WGS sequence"/>
</dbReference>
<evidence type="ECO:0000256" key="8">
    <source>
        <dbReference type="SAM" id="Phobius"/>
    </source>
</evidence>
<dbReference type="RefSeq" id="XP_020050711.1">
    <property type="nucleotide sequence ID" value="XM_020192527.1"/>
</dbReference>
<evidence type="ECO:0000256" key="5">
    <source>
        <dbReference type="ARBA" id="ARBA00022989"/>
    </source>
</evidence>
<dbReference type="InterPro" id="IPR018495">
    <property type="entry name" value="Succ_DH_cyt_bsu_CS"/>
</dbReference>
<dbReference type="GO" id="GO:0046872">
    <property type="term" value="F:metal ion binding"/>
    <property type="evidence" value="ECO:0007669"/>
    <property type="project" value="UniProtKB-KW"/>
</dbReference>
<evidence type="ECO:0000256" key="3">
    <source>
        <dbReference type="ARBA" id="ARBA00022692"/>
    </source>
</evidence>
<dbReference type="Pfam" id="PF01127">
    <property type="entry name" value="Sdh_cyt"/>
    <property type="match status" value="1"/>
</dbReference>
<name>A0A1D2VS15_9ASCO</name>
<dbReference type="CDD" id="cd03499">
    <property type="entry name" value="SQR_TypeC_SdhC"/>
    <property type="match status" value="1"/>
</dbReference>
<dbReference type="AlphaFoldDB" id="A0A1D2VS15"/>
<keyword evidence="5 8" id="KW-1133">Transmembrane helix</keyword>
<feature type="transmembrane region" description="Helical" evidence="8">
    <location>
        <begin position="80"/>
        <end position="104"/>
    </location>
</feature>
<evidence type="ECO:0000256" key="2">
    <source>
        <dbReference type="ARBA" id="ARBA00022617"/>
    </source>
</evidence>